<evidence type="ECO:0000256" key="10">
    <source>
        <dbReference type="ARBA" id="ARBA00047639"/>
    </source>
</evidence>
<feature type="binding site" evidence="12">
    <location>
        <begin position="81"/>
        <end position="83"/>
    </location>
    <ligand>
        <name>L-histidine</name>
        <dbReference type="ChEBI" id="CHEBI:57595"/>
    </ligand>
</feature>
<keyword evidence="9 11" id="KW-0030">Aminoacyl-tRNA synthetase</keyword>
<dbReference type="GO" id="GO:0005524">
    <property type="term" value="F:ATP binding"/>
    <property type="evidence" value="ECO:0007669"/>
    <property type="project" value="UniProtKB-UniRule"/>
</dbReference>
<dbReference type="Proteomes" id="UP000050816">
    <property type="component" value="Unassembled WGS sequence"/>
</dbReference>
<dbReference type="InterPro" id="IPR004516">
    <property type="entry name" value="HisRS/HisZ"/>
</dbReference>
<dbReference type="GO" id="GO:0004821">
    <property type="term" value="F:histidine-tRNA ligase activity"/>
    <property type="evidence" value="ECO:0007669"/>
    <property type="project" value="UniProtKB-UniRule"/>
</dbReference>
<dbReference type="Pfam" id="PF03129">
    <property type="entry name" value="HGTP_anticodon"/>
    <property type="match status" value="1"/>
</dbReference>
<dbReference type="GO" id="GO:0006427">
    <property type="term" value="P:histidyl-tRNA aminoacylation"/>
    <property type="evidence" value="ECO:0007669"/>
    <property type="project" value="UniProtKB-UniRule"/>
</dbReference>
<feature type="binding site" evidence="12">
    <location>
        <position position="132"/>
    </location>
    <ligand>
        <name>L-histidine</name>
        <dbReference type="ChEBI" id="CHEBI:57595"/>
    </ligand>
</feature>
<proteinExistence type="inferred from homology"/>
<dbReference type="EMBL" id="AZFK01000052">
    <property type="protein sequence ID" value="KRL89199.1"/>
    <property type="molecule type" value="Genomic_DNA"/>
</dbReference>
<dbReference type="FunFam" id="3.30.930.10:FF:000005">
    <property type="entry name" value="Histidine--tRNA ligase"/>
    <property type="match status" value="1"/>
</dbReference>
<evidence type="ECO:0000259" key="13">
    <source>
        <dbReference type="PROSITE" id="PS50862"/>
    </source>
</evidence>
<dbReference type="HAMAP" id="MF_00127">
    <property type="entry name" value="His_tRNA_synth"/>
    <property type="match status" value="1"/>
</dbReference>
<dbReference type="GO" id="GO:0016740">
    <property type="term" value="F:transferase activity"/>
    <property type="evidence" value="ECO:0007669"/>
    <property type="project" value="UniProtKB-ARBA"/>
</dbReference>
<evidence type="ECO:0000256" key="11">
    <source>
        <dbReference type="HAMAP-Rule" id="MF_00127"/>
    </source>
</evidence>
<reference evidence="14 15" key="1">
    <citation type="journal article" date="2015" name="Genome Announc.">
        <title>Expanding the biotechnology potential of lactobacilli through comparative genomics of 213 strains and associated genera.</title>
        <authorList>
            <person name="Sun Z."/>
            <person name="Harris H.M."/>
            <person name="McCann A."/>
            <person name="Guo C."/>
            <person name="Argimon S."/>
            <person name="Zhang W."/>
            <person name="Yang X."/>
            <person name="Jeffery I.B."/>
            <person name="Cooney J.C."/>
            <person name="Kagawa T.F."/>
            <person name="Liu W."/>
            <person name="Song Y."/>
            <person name="Salvetti E."/>
            <person name="Wrobel A."/>
            <person name="Rasinkangas P."/>
            <person name="Parkhill J."/>
            <person name="Rea M.C."/>
            <person name="O'Sullivan O."/>
            <person name="Ritari J."/>
            <person name="Douillard F.P."/>
            <person name="Paul Ross R."/>
            <person name="Yang R."/>
            <person name="Briner A.E."/>
            <person name="Felis G.E."/>
            <person name="de Vos W.M."/>
            <person name="Barrangou R."/>
            <person name="Klaenhammer T.R."/>
            <person name="Caufield P.W."/>
            <person name="Cui Y."/>
            <person name="Zhang H."/>
            <person name="O'Toole P.W."/>
        </authorList>
    </citation>
    <scope>NUCLEOTIDE SEQUENCE [LARGE SCALE GENOMIC DNA]</scope>
    <source>
        <strain evidence="14 15">DSM 15946</strain>
    </source>
</reference>
<dbReference type="InterPro" id="IPR033656">
    <property type="entry name" value="HisRS_anticodon"/>
</dbReference>
<dbReference type="InterPro" id="IPR036621">
    <property type="entry name" value="Anticodon-bd_dom_sf"/>
</dbReference>
<dbReference type="GO" id="GO:0005737">
    <property type="term" value="C:cytoplasm"/>
    <property type="evidence" value="ECO:0007669"/>
    <property type="project" value="UniProtKB-SubCell"/>
</dbReference>
<dbReference type="Pfam" id="PF13393">
    <property type="entry name" value="tRNA-synt_His"/>
    <property type="match status" value="1"/>
</dbReference>
<keyword evidence="7 11" id="KW-0067">ATP-binding</keyword>
<feature type="binding site" evidence="12">
    <location>
        <position position="128"/>
    </location>
    <ligand>
        <name>L-histidine</name>
        <dbReference type="ChEBI" id="CHEBI:57595"/>
    </ligand>
</feature>
<dbReference type="Gene3D" id="3.30.930.10">
    <property type="entry name" value="Bira Bifunctional Protein, Domain 2"/>
    <property type="match status" value="1"/>
</dbReference>
<dbReference type="CDD" id="cd00859">
    <property type="entry name" value="HisRS_anticodon"/>
    <property type="match status" value="1"/>
</dbReference>
<comment type="similarity">
    <text evidence="2 11">Belongs to the class-II aminoacyl-tRNA synthetase family.</text>
</comment>
<evidence type="ECO:0000256" key="4">
    <source>
        <dbReference type="ARBA" id="ARBA00022490"/>
    </source>
</evidence>
<keyword evidence="8 11" id="KW-0648">Protein biosynthesis</keyword>
<feature type="binding site" evidence="12">
    <location>
        <begin position="263"/>
        <end position="264"/>
    </location>
    <ligand>
        <name>L-histidine</name>
        <dbReference type="ChEBI" id="CHEBI:57595"/>
    </ligand>
</feature>
<evidence type="ECO:0000313" key="15">
    <source>
        <dbReference type="Proteomes" id="UP000050816"/>
    </source>
</evidence>
<dbReference type="PANTHER" id="PTHR43707:SF1">
    <property type="entry name" value="HISTIDINE--TRNA LIGASE, MITOCHONDRIAL-RELATED"/>
    <property type="match status" value="1"/>
</dbReference>
<evidence type="ECO:0000256" key="5">
    <source>
        <dbReference type="ARBA" id="ARBA00022598"/>
    </source>
</evidence>
<dbReference type="PROSITE" id="PS50862">
    <property type="entry name" value="AA_TRNA_LIGASE_II"/>
    <property type="match status" value="1"/>
</dbReference>
<evidence type="ECO:0000256" key="8">
    <source>
        <dbReference type="ARBA" id="ARBA00022917"/>
    </source>
</evidence>
<dbReference type="InterPro" id="IPR006195">
    <property type="entry name" value="aa-tRNA-synth_II"/>
</dbReference>
<organism evidence="14 15">
    <name type="scientific">Limosilactobacillus ingluviei DSM 15946</name>
    <dbReference type="NCBI Taxonomy" id="1423760"/>
    <lineage>
        <taxon>Bacteria</taxon>
        <taxon>Bacillati</taxon>
        <taxon>Bacillota</taxon>
        <taxon>Bacilli</taxon>
        <taxon>Lactobacillales</taxon>
        <taxon>Lactobacillaceae</taxon>
        <taxon>Limosilactobacillus</taxon>
    </lineage>
</organism>
<keyword evidence="4 11" id="KW-0963">Cytoplasm</keyword>
<dbReference type="NCBIfam" id="TIGR00442">
    <property type="entry name" value="hisS"/>
    <property type="match status" value="1"/>
</dbReference>
<evidence type="ECO:0000256" key="7">
    <source>
        <dbReference type="ARBA" id="ARBA00022840"/>
    </source>
</evidence>
<protein>
    <recommendedName>
        <fullName evidence="11">Histidine--tRNA ligase</fullName>
        <ecNumber evidence="11">6.1.1.21</ecNumber>
    </recommendedName>
    <alternativeName>
        <fullName evidence="11">Histidyl-tRNA synthetase</fullName>
        <shortName evidence="11">HisRS</shortName>
    </alternativeName>
</protein>
<dbReference type="AlphaFoldDB" id="A0A0R1U7G4"/>
<dbReference type="GO" id="GO:0140096">
    <property type="term" value="F:catalytic activity, acting on a protein"/>
    <property type="evidence" value="ECO:0007669"/>
    <property type="project" value="UniProtKB-ARBA"/>
</dbReference>
<dbReference type="SUPFAM" id="SSF55681">
    <property type="entry name" value="Class II aaRS and biotin synthetases"/>
    <property type="match status" value="1"/>
</dbReference>
<evidence type="ECO:0000313" key="14">
    <source>
        <dbReference type="EMBL" id="KRL89199.1"/>
    </source>
</evidence>
<evidence type="ECO:0000256" key="6">
    <source>
        <dbReference type="ARBA" id="ARBA00022741"/>
    </source>
</evidence>
<name>A0A0R1U7G4_9LACO</name>
<sequence>MRYQRPKGTADILPTDTVKWQYVEGVARELFKTYDYQEIRTPLFESYEVFSRSAGDTSDVVTKEMYDFNDKGDRHIALRPEGTAGVVRAFNENKLYGPEFQKPYKVYYLGPMFRYERPQSGRQRQFHQIGVEAFGADNPAIDVEVIAMACQLFAKLGLTNLRVAINSLGDQTSRANYRQALIDYLKPHYAELSEDSQARLEKNPLRVLDSKDPRDQQFVADAPSILDYLTPEAHDRFEAVKQMLDALGIDYVVDATMVRGLDYYNHTIFEVMVQAKALGHGYTTICGGGRYSGLVEQLGGPDLAGVGFGIGLERLLLLLEEEGAALPTLPTLDLYVVGIGQATNLVSLQLVQAARAAGLIAERDYLDRKPKAQFKTAAKAGAKAVLTVGERELAAGNVHFKNMATQEEVTLKLADVLADFKGVYTAQLGE</sequence>
<keyword evidence="6 11" id="KW-0547">Nucleotide-binding</keyword>
<comment type="catalytic activity">
    <reaction evidence="10 11">
        <text>tRNA(His) + L-histidine + ATP = L-histidyl-tRNA(His) + AMP + diphosphate + H(+)</text>
        <dbReference type="Rhea" id="RHEA:17313"/>
        <dbReference type="Rhea" id="RHEA-COMP:9665"/>
        <dbReference type="Rhea" id="RHEA-COMP:9689"/>
        <dbReference type="ChEBI" id="CHEBI:15378"/>
        <dbReference type="ChEBI" id="CHEBI:30616"/>
        <dbReference type="ChEBI" id="CHEBI:33019"/>
        <dbReference type="ChEBI" id="CHEBI:57595"/>
        <dbReference type="ChEBI" id="CHEBI:78442"/>
        <dbReference type="ChEBI" id="CHEBI:78527"/>
        <dbReference type="ChEBI" id="CHEBI:456215"/>
        <dbReference type="EC" id="6.1.1.21"/>
    </reaction>
</comment>
<dbReference type="InterPro" id="IPR004154">
    <property type="entry name" value="Anticodon-bd"/>
</dbReference>
<feature type="binding site" evidence="12">
    <location>
        <position position="259"/>
    </location>
    <ligand>
        <name>L-histidine</name>
        <dbReference type="ChEBI" id="CHEBI:57595"/>
    </ligand>
</feature>
<dbReference type="Gene3D" id="3.40.50.800">
    <property type="entry name" value="Anticodon-binding domain"/>
    <property type="match status" value="1"/>
</dbReference>
<dbReference type="CDD" id="cd00773">
    <property type="entry name" value="HisRS-like_core"/>
    <property type="match status" value="1"/>
</dbReference>
<gene>
    <name evidence="11" type="primary">hisS</name>
    <name evidence="14" type="ORF">FC43_GL001821</name>
</gene>
<dbReference type="InterPro" id="IPR045864">
    <property type="entry name" value="aa-tRNA-synth_II/BPL/LPL"/>
</dbReference>
<keyword evidence="5 11" id="KW-0436">Ligase</keyword>
<evidence type="ECO:0000256" key="12">
    <source>
        <dbReference type="PIRSR" id="PIRSR001549-1"/>
    </source>
</evidence>
<dbReference type="PIRSF" id="PIRSF001549">
    <property type="entry name" value="His-tRNA_synth"/>
    <property type="match status" value="1"/>
</dbReference>
<dbReference type="InterPro" id="IPR041715">
    <property type="entry name" value="HisRS-like_core"/>
</dbReference>
<dbReference type="SUPFAM" id="SSF52954">
    <property type="entry name" value="Class II aaRS ABD-related"/>
    <property type="match status" value="1"/>
</dbReference>
<evidence type="ECO:0000256" key="1">
    <source>
        <dbReference type="ARBA" id="ARBA00004496"/>
    </source>
</evidence>
<feature type="domain" description="Aminoacyl-transfer RNA synthetases class-II family profile" evidence="13">
    <location>
        <begin position="23"/>
        <end position="327"/>
    </location>
</feature>
<comment type="subunit">
    <text evidence="3 11">Homodimer.</text>
</comment>
<comment type="caution">
    <text evidence="14">The sequence shown here is derived from an EMBL/GenBank/DDBJ whole genome shotgun (WGS) entry which is preliminary data.</text>
</comment>
<accession>A0A0R1U7G4</accession>
<evidence type="ECO:0000256" key="2">
    <source>
        <dbReference type="ARBA" id="ARBA00008226"/>
    </source>
</evidence>
<dbReference type="InterPro" id="IPR015807">
    <property type="entry name" value="His-tRNA-ligase"/>
</dbReference>
<evidence type="ECO:0000256" key="9">
    <source>
        <dbReference type="ARBA" id="ARBA00023146"/>
    </source>
</evidence>
<evidence type="ECO:0000256" key="3">
    <source>
        <dbReference type="ARBA" id="ARBA00011738"/>
    </source>
</evidence>
<dbReference type="PATRIC" id="fig|1423760.3.peg.1908"/>
<feature type="binding site" evidence="12">
    <location>
        <position position="114"/>
    </location>
    <ligand>
        <name>L-histidine</name>
        <dbReference type="ChEBI" id="CHEBI:57595"/>
    </ligand>
</feature>
<dbReference type="EC" id="6.1.1.21" evidence="11"/>
<dbReference type="RefSeq" id="WP_056955088.1">
    <property type="nucleotide sequence ID" value="NZ_AZFK01000052.1"/>
</dbReference>
<comment type="subcellular location">
    <subcellularLocation>
        <location evidence="1 11">Cytoplasm</location>
    </subcellularLocation>
</comment>
<dbReference type="PANTHER" id="PTHR43707">
    <property type="entry name" value="HISTIDYL-TRNA SYNTHETASE"/>
    <property type="match status" value="1"/>
</dbReference>